<dbReference type="AlphaFoldDB" id="A0A7J3Y0T8"/>
<organism evidence="11">
    <name type="scientific">Thermogladius calderae</name>
    <dbReference type="NCBI Taxonomy" id="1200300"/>
    <lineage>
        <taxon>Archaea</taxon>
        <taxon>Thermoproteota</taxon>
        <taxon>Thermoprotei</taxon>
        <taxon>Desulfurococcales</taxon>
        <taxon>Desulfurococcaceae</taxon>
        <taxon>Thermogladius</taxon>
    </lineage>
</organism>
<dbReference type="InterPro" id="IPR011060">
    <property type="entry name" value="RibuloseP-bd_barrel"/>
</dbReference>
<evidence type="ECO:0000256" key="8">
    <source>
        <dbReference type="PIRSR" id="PIRSR614732-1"/>
    </source>
</evidence>
<gene>
    <name evidence="11" type="ORF">ENM60_06530</name>
</gene>
<feature type="active site" description="For OMPdecase activity" evidence="8">
    <location>
        <position position="74"/>
    </location>
</feature>
<dbReference type="Gene3D" id="3.20.20.70">
    <property type="entry name" value="Aldolase class I"/>
    <property type="match status" value="1"/>
</dbReference>
<dbReference type="InterPro" id="IPR013785">
    <property type="entry name" value="Aldolase_TIM"/>
</dbReference>
<evidence type="ECO:0000256" key="2">
    <source>
        <dbReference type="ARBA" id="ARBA00012321"/>
    </source>
</evidence>
<name>A0A7J3Y0T8_9CREN</name>
<evidence type="ECO:0000313" key="11">
    <source>
        <dbReference type="EMBL" id="HHP68415.1"/>
    </source>
</evidence>
<feature type="binding site" evidence="9">
    <location>
        <position position="202"/>
    </location>
    <ligand>
        <name>substrate</name>
    </ligand>
</feature>
<dbReference type="GO" id="GO:0004590">
    <property type="term" value="F:orotidine-5'-phosphate decarboxylase activity"/>
    <property type="evidence" value="ECO:0007669"/>
    <property type="project" value="UniProtKB-EC"/>
</dbReference>
<proteinExistence type="predicted"/>
<evidence type="ECO:0000256" key="4">
    <source>
        <dbReference type="ARBA" id="ARBA00022793"/>
    </source>
</evidence>
<evidence type="ECO:0000256" key="7">
    <source>
        <dbReference type="ARBA" id="ARBA00033428"/>
    </source>
</evidence>
<feature type="domain" description="Orotidine 5'-phosphate decarboxylase" evidence="10">
    <location>
        <begin position="5"/>
        <end position="218"/>
    </location>
</feature>
<dbReference type="InterPro" id="IPR001754">
    <property type="entry name" value="OMPdeCOase_dom"/>
</dbReference>
<dbReference type="Pfam" id="PF00215">
    <property type="entry name" value="OMPdecase"/>
    <property type="match status" value="1"/>
</dbReference>
<evidence type="ECO:0000256" key="1">
    <source>
        <dbReference type="ARBA" id="ARBA00004861"/>
    </source>
</evidence>
<dbReference type="EC" id="4.1.1.23" evidence="2"/>
<feature type="active site" description="For OMPdecase activity" evidence="8">
    <location>
        <position position="71"/>
    </location>
</feature>
<evidence type="ECO:0000259" key="10">
    <source>
        <dbReference type="SMART" id="SM00934"/>
    </source>
</evidence>
<dbReference type="SUPFAM" id="SSF51366">
    <property type="entry name" value="Ribulose-phoshate binding barrel"/>
    <property type="match status" value="1"/>
</dbReference>
<evidence type="ECO:0000256" key="6">
    <source>
        <dbReference type="ARBA" id="ARBA00023239"/>
    </source>
</evidence>
<keyword evidence="5" id="KW-0665">Pyrimidine biosynthesis</keyword>
<dbReference type="CDD" id="cd04725">
    <property type="entry name" value="OMP_decarboxylase_like"/>
    <property type="match status" value="1"/>
</dbReference>
<evidence type="ECO:0000256" key="3">
    <source>
        <dbReference type="ARBA" id="ARBA00021923"/>
    </source>
</evidence>
<accession>A0A7J3Y0T8</accession>
<feature type="binding site" evidence="9">
    <location>
        <position position="203"/>
    </location>
    <ligand>
        <name>substrate</name>
    </ligand>
</feature>
<dbReference type="PANTHER" id="PTHR32119:SF2">
    <property type="entry name" value="OROTIDINE 5'-PHOSPHATE DECARBOXYLASE"/>
    <property type="match status" value="1"/>
</dbReference>
<dbReference type="EMBL" id="DRYK01000084">
    <property type="protein sequence ID" value="HHP68415.1"/>
    <property type="molecule type" value="Genomic_DNA"/>
</dbReference>
<protein>
    <recommendedName>
        <fullName evidence="3">Orotidine 5'-phosphate decarboxylase</fullName>
        <ecNumber evidence="2">4.1.1.23</ecNumber>
    </recommendedName>
    <alternativeName>
        <fullName evidence="7">OMP decarboxylase</fullName>
    </alternativeName>
</protein>
<keyword evidence="6" id="KW-0456">Lyase</keyword>
<evidence type="ECO:0000256" key="5">
    <source>
        <dbReference type="ARBA" id="ARBA00022975"/>
    </source>
</evidence>
<feature type="active site" description="For OMPdecase activity" evidence="8">
    <location>
        <position position="69"/>
    </location>
</feature>
<dbReference type="PANTHER" id="PTHR32119">
    <property type="entry name" value="OROTIDINE 5'-PHOSPHATE DECARBOXYLASE"/>
    <property type="match status" value="1"/>
</dbReference>
<dbReference type="InterPro" id="IPR014732">
    <property type="entry name" value="OMPdecase"/>
</dbReference>
<evidence type="ECO:0000256" key="9">
    <source>
        <dbReference type="PIRSR" id="PIRSR614732-2"/>
    </source>
</evidence>
<dbReference type="GO" id="GO:0006207">
    <property type="term" value="P:'de novo' pyrimidine nucleobase biosynthetic process"/>
    <property type="evidence" value="ECO:0007669"/>
    <property type="project" value="InterPro"/>
</dbReference>
<dbReference type="SMART" id="SM00934">
    <property type="entry name" value="OMPdecase"/>
    <property type="match status" value="1"/>
</dbReference>
<comment type="pathway">
    <text evidence="1">Pyrimidine metabolism; UMP biosynthesis via de novo pathway; UMP from orotate: step 2/2.</text>
</comment>
<feature type="binding site" evidence="9">
    <location>
        <position position="123"/>
    </location>
    <ligand>
        <name>substrate</name>
    </ligand>
</feature>
<reference evidence="11" key="1">
    <citation type="journal article" date="2020" name="mSystems">
        <title>Genome- and Community-Level Interaction Insights into Carbon Utilization and Element Cycling Functions of Hydrothermarchaeota in Hydrothermal Sediment.</title>
        <authorList>
            <person name="Zhou Z."/>
            <person name="Liu Y."/>
            <person name="Xu W."/>
            <person name="Pan J."/>
            <person name="Luo Z.H."/>
            <person name="Li M."/>
        </authorList>
    </citation>
    <scope>NUCLEOTIDE SEQUENCE [LARGE SCALE GENOMIC DNA]</scope>
    <source>
        <strain evidence="11">SpSt-110</strain>
    </source>
</reference>
<dbReference type="GO" id="GO:0044205">
    <property type="term" value="P:'de novo' UMP biosynthetic process"/>
    <property type="evidence" value="ECO:0007669"/>
    <property type="project" value="InterPro"/>
</dbReference>
<sequence length="225" mass="23949">MHRLPVILALDPFTSGDPLEWVGGIVDETRDLVSGYKIGLLLALRLLEKGYSLRDLAGKLSGVELVVVDFKLADIPDVVASAIDLLGGHCYGKFIVHPFTGGLRELVERGVDPGDLILVASMSHRGSTEFIDKHWRDFVELALDIGAWGVVIGANKPGIIAGARRLIDERGGGVKILSPGVGVQGAEPSTAIKSGGDYEIIGRMVTGSSNPREKLLELAEAYRGG</sequence>
<dbReference type="GO" id="GO:0005829">
    <property type="term" value="C:cytosol"/>
    <property type="evidence" value="ECO:0007669"/>
    <property type="project" value="TreeGrafter"/>
</dbReference>
<comment type="caution">
    <text evidence="11">The sequence shown here is derived from an EMBL/GenBank/DDBJ whole genome shotgun (WGS) entry which is preliminary data.</text>
</comment>
<keyword evidence="4" id="KW-0210">Decarboxylase</keyword>